<reference evidence="3 4" key="1">
    <citation type="submission" date="2023-07" db="EMBL/GenBank/DDBJ databases">
        <title>Genomic Encyclopedia of Type Strains, Phase IV (KMG-IV): sequencing the most valuable type-strain genomes for metagenomic binning, comparative biology and taxonomic classification.</title>
        <authorList>
            <person name="Goeker M."/>
        </authorList>
    </citation>
    <scope>NUCLEOTIDE SEQUENCE [LARGE SCALE GENOMIC DNA]</scope>
    <source>
        <strain evidence="3 4">DSM 17723</strain>
    </source>
</reference>
<dbReference type="Gene3D" id="3.40.50.2000">
    <property type="entry name" value="Glycogen Phosphorylase B"/>
    <property type="match status" value="2"/>
</dbReference>
<dbReference type="InterPro" id="IPR050194">
    <property type="entry name" value="Glycosyltransferase_grp1"/>
</dbReference>
<evidence type="ECO:0000313" key="3">
    <source>
        <dbReference type="EMBL" id="MDQ0224868.1"/>
    </source>
</evidence>
<dbReference type="Pfam" id="PF13439">
    <property type="entry name" value="Glyco_transf_4"/>
    <property type="match status" value="1"/>
</dbReference>
<evidence type="ECO:0000313" key="4">
    <source>
        <dbReference type="Proteomes" id="UP001232245"/>
    </source>
</evidence>
<dbReference type="PANTHER" id="PTHR45947">
    <property type="entry name" value="SULFOQUINOVOSYL TRANSFERASE SQD2"/>
    <property type="match status" value="1"/>
</dbReference>
<gene>
    <name evidence="3" type="ORF">J2S02_001197</name>
</gene>
<feature type="domain" description="Glycosyltransferase subfamily 4-like N-terminal" evidence="2">
    <location>
        <begin position="19"/>
        <end position="187"/>
    </location>
</feature>
<dbReference type="CDD" id="cd03801">
    <property type="entry name" value="GT4_PimA-like"/>
    <property type="match status" value="1"/>
</dbReference>
<dbReference type="PANTHER" id="PTHR45947:SF3">
    <property type="entry name" value="SULFOQUINOVOSYL TRANSFERASE SQD2"/>
    <property type="match status" value="1"/>
</dbReference>
<dbReference type="Proteomes" id="UP001232245">
    <property type="component" value="Unassembled WGS sequence"/>
</dbReference>
<protein>
    <submittedName>
        <fullName evidence="3">Glycosyltransferase involved in cell wall biosynthesis</fullName>
    </submittedName>
</protein>
<dbReference type="RefSeq" id="WP_174880475.1">
    <property type="nucleotide sequence ID" value="NZ_CADEPK010000196.1"/>
</dbReference>
<feature type="domain" description="Glycosyl transferase family 1" evidence="1">
    <location>
        <begin position="203"/>
        <end position="358"/>
    </location>
</feature>
<evidence type="ECO:0000259" key="1">
    <source>
        <dbReference type="Pfam" id="PF00534"/>
    </source>
</evidence>
<proteinExistence type="predicted"/>
<dbReference type="InterPro" id="IPR028098">
    <property type="entry name" value="Glyco_trans_4-like_N"/>
</dbReference>
<evidence type="ECO:0000259" key="2">
    <source>
        <dbReference type="Pfam" id="PF13439"/>
    </source>
</evidence>
<dbReference type="InterPro" id="IPR001296">
    <property type="entry name" value="Glyco_trans_1"/>
</dbReference>
<name>A0ABT9YZX3_9BACI</name>
<dbReference type="Pfam" id="PF00534">
    <property type="entry name" value="Glycos_transf_1"/>
    <property type="match status" value="1"/>
</dbReference>
<organism evidence="3 4">
    <name type="scientific">Metabacillus niabensis</name>
    <dbReference type="NCBI Taxonomy" id="324854"/>
    <lineage>
        <taxon>Bacteria</taxon>
        <taxon>Bacillati</taxon>
        <taxon>Bacillota</taxon>
        <taxon>Bacilli</taxon>
        <taxon>Bacillales</taxon>
        <taxon>Bacillaceae</taxon>
        <taxon>Metabacillus</taxon>
    </lineage>
</organism>
<sequence length="384" mass="43518">MKINPTILVLATEYSPNIVGGLGRHVSDIVAEGNKKGLKFIVVTTSSNENESYTFENGIHVYRLVPLQHPPRTFIDYILNVNFRFIQFVLYELKLSFDIIHVHDWLTGIAGVELKTEIGKPLLATIHATENGRMNSKTHFSNRIHSFETSLIEASDNIIVCSRYMENILIKEFNCTKDKLTLIPNGIIPKSYLPPILNVKLPFSNSPYLLGMGRLVKEKGFQYLLKAFSIFHKQFPEFRLIIAGEGPFHEELVHLAYGLHIDKYVSFIGFVQEEKRNVLLHHCEMLVVPSLYEPFGIIALEGMVAAKPIVSFQIGGLAEILNDSRGILVKDTSSRSLADTICDYFSEPQKYNAIVQKGFYAANTIYNLSYLIEETILLYKKLAK</sequence>
<dbReference type="EMBL" id="JAUSTZ010000002">
    <property type="protein sequence ID" value="MDQ0224868.1"/>
    <property type="molecule type" value="Genomic_DNA"/>
</dbReference>
<dbReference type="SUPFAM" id="SSF53756">
    <property type="entry name" value="UDP-Glycosyltransferase/glycogen phosphorylase"/>
    <property type="match status" value="1"/>
</dbReference>
<keyword evidence="4" id="KW-1185">Reference proteome</keyword>
<comment type="caution">
    <text evidence="3">The sequence shown here is derived from an EMBL/GenBank/DDBJ whole genome shotgun (WGS) entry which is preliminary data.</text>
</comment>
<accession>A0ABT9YZX3</accession>